<dbReference type="SUPFAM" id="SSF161111">
    <property type="entry name" value="Cation efflux protein transmembrane domain-like"/>
    <property type="match status" value="1"/>
</dbReference>
<comment type="similarity">
    <text evidence="2">Belongs to the cation diffusion facilitator (CDF) transporter (TC 2.A.4) family.</text>
</comment>
<dbReference type="RefSeq" id="WP_311821015.1">
    <property type="nucleotide sequence ID" value="NZ_JARPYF010000001.1"/>
</dbReference>
<reference evidence="10 11" key="1">
    <citation type="submission" date="2023-03" db="EMBL/GenBank/DDBJ databases">
        <authorList>
            <person name="Shen W."/>
            <person name="Cai J."/>
        </authorList>
    </citation>
    <scope>NUCLEOTIDE SEQUENCE [LARGE SCALE GENOMIC DNA]</scope>
    <source>
        <strain evidence="10 11">D6-4</strain>
    </source>
</reference>
<feature type="transmembrane region" description="Helical" evidence="7">
    <location>
        <begin position="118"/>
        <end position="138"/>
    </location>
</feature>
<keyword evidence="6 7" id="KW-0472">Membrane</keyword>
<evidence type="ECO:0000256" key="5">
    <source>
        <dbReference type="ARBA" id="ARBA00022989"/>
    </source>
</evidence>
<feature type="domain" description="Cation efflux protein cytoplasmic" evidence="9">
    <location>
        <begin position="214"/>
        <end position="288"/>
    </location>
</feature>
<evidence type="ECO:0000313" key="11">
    <source>
        <dbReference type="Proteomes" id="UP001252875"/>
    </source>
</evidence>
<dbReference type="Gene3D" id="1.20.1510.10">
    <property type="entry name" value="Cation efflux protein transmembrane domain"/>
    <property type="match status" value="1"/>
</dbReference>
<dbReference type="InterPro" id="IPR027469">
    <property type="entry name" value="Cation_efflux_TMD_sf"/>
</dbReference>
<dbReference type="PANTHER" id="PTHR43840">
    <property type="entry name" value="MITOCHONDRIAL METAL TRANSPORTER 1-RELATED"/>
    <property type="match status" value="1"/>
</dbReference>
<dbReference type="EMBL" id="JARPYI010000001">
    <property type="protein sequence ID" value="MDT2598749.1"/>
    <property type="molecule type" value="Genomic_DNA"/>
</dbReference>
<dbReference type="InterPro" id="IPR002524">
    <property type="entry name" value="Cation_efflux"/>
</dbReference>
<dbReference type="SUPFAM" id="SSF160240">
    <property type="entry name" value="Cation efflux protein cytoplasmic domain-like"/>
    <property type="match status" value="1"/>
</dbReference>
<comment type="caution">
    <text evidence="10">The sequence shown here is derived from an EMBL/GenBank/DDBJ whole genome shotgun (WGS) entry which is preliminary data.</text>
</comment>
<feature type="transmembrane region" description="Helical" evidence="7">
    <location>
        <begin position="84"/>
        <end position="106"/>
    </location>
</feature>
<dbReference type="PANTHER" id="PTHR43840:SF50">
    <property type="entry name" value="MANGANESE EFFLUX SYSTEM PROTEIN MNES"/>
    <property type="match status" value="1"/>
</dbReference>
<dbReference type="Gene3D" id="3.30.70.1350">
    <property type="entry name" value="Cation efflux protein, cytoplasmic domain"/>
    <property type="match status" value="1"/>
</dbReference>
<dbReference type="InterPro" id="IPR036837">
    <property type="entry name" value="Cation_efflux_CTD_sf"/>
</dbReference>
<dbReference type="InterPro" id="IPR027470">
    <property type="entry name" value="Cation_efflux_CTD"/>
</dbReference>
<evidence type="ECO:0000256" key="3">
    <source>
        <dbReference type="ARBA" id="ARBA00022448"/>
    </source>
</evidence>
<keyword evidence="3" id="KW-0813">Transport</keyword>
<evidence type="ECO:0000256" key="2">
    <source>
        <dbReference type="ARBA" id="ARBA00008114"/>
    </source>
</evidence>
<organism evidence="10 11">
    <name type="scientific">Enterococcus hulanensis</name>
    <dbReference type="NCBI Taxonomy" id="2559929"/>
    <lineage>
        <taxon>Bacteria</taxon>
        <taxon>Bacillati</taxon>
        <taxon>Bacillota</taxon>
        <taxon>Bacilli</taxon>
        <taxon>Lactobacillales</taxon>
        <taxon>Enterococcaceae</taxon>
        <taxon>Enterococcus</taxon>
    </lineage>
</organism>
<gene>
    <name evidence="10" type="ORF">P7D85_03125</name>
</gene>
<feature type="domain" description="Cation efflux protein transmembrane" evidence="8">
    <location>
        <begin position="17"/>
        <end position="208"/>
    </location>
</feature>
<evidence type="ECO:0000256" key="6">
    <source>
        <dbReference type="ARBA" id="ARBA00023136"/>
    </source>
</evidence>
<keyword evidence="5 7" id="KW-1133">Transmembrane helix</keyword>
<keyword evidence="4 7" id="KW-0812">Transmembrane</keyword>
<evidence type="ECO:0000256" key="7">
    <source>
        <dbReference type="SAM" id="Phobius"/>
    </source>
</evidence>
<keyword evidence="11" id="KW-1185">Reference proteome</keyword>
<feature type="transmembrane region" description="Helical" evidence="7">
    <location>
        <begin position="46"/>
        <end position="63"/>
    </location>
</feature>
<dbReference type="Pfam" id="PF16916">
    <property type="entry name" value="ZT_dimer"/>
    <property type="match status" value="1"/>
</dbReference>
<dbReference type="Proteomes" id="UP001252875">
    <property type="component" value="Unassembled WGS sequence"/>
</dbReference>
<accession>A0ABU3EV65</accession>
<protein>
    <submittedName>
        <fullName evidence="10">Cation diffusion facilitator family transporter</fullName>
    </submittedName>
</protein>
<evidence type="ECO:0000256" key="4">
    <source>
        <dbReference type="ARBA" id="ARBA00022692"/>
    </source>
</evidence>
<evidence type="ECO:0000313" key="10">
    <source>
        <dbReference type="EMBL" id="MDT2598749.1"/>
    </source>
</evidence>
<dbReference type="NCBIfam" id="TIGR01297">
    <property type="entry name" value="CDF"/>
    <property type="match status" value="1"/>
</dbReference>
<proteinExistence type="inferred from homology"/>
<evidence type="ECO:0000259" key="9">
    <source>
        <dbReference type="Pfam" id="PF16916"/>
    </source>
</evidence>
<evidence type="ECO:0000259" key="8">
    <source>
        <dbReference type="Pfam" id="PF01545"/>
    </source>
</evidence>
<feature type="transmembrane region" description="Helical" evidence="7">
    <location>
        <begin position="12"/>
        <end position="34"/>
    </location>
</feature>
<sequence length="303" mass="33297">MVNNRYEQLKKAELGAVISIAAYILVSAMKLVVGNLANSEALRADGLNNFTDILASIAVLIGLRISQKPADAEHRYGHWKAENVASLVTSFIMLLVGMQVLYSSILSVVNKKTEAPDVIAAIVGIVSAVIMYGVYFFNKRLSEEVKSPGLLAAAKDNRSDAWTSIGTAIAVFAASFNLGWLDSTAAIVVALLILKTAVDIFKDSVFSLSDGFDQKQLDQYNEAINHIQQVQSVKSIKGRSYGANIYLDVTVTMKPDLTVKESHDIADQIEQLLQEEFQIFETDVHIEPSEKKTNYCHNPQRTL</sequence>
<evidence type="ECO:0000256" key="1">
    <source>
        <dbReference type="ARBA" id="ARBA00004141"/>
    </source>
</evidence>
<name>A0ABU3EV65_9ENTE</name>
<dbReference type="InterPro" id="IPR058533">
    <property type="entry name" value="Cation_efflux_TM"/>
</dbReference>
<dbReference type="InterPro" id="IPR050291">
    <property type="entry name" value="CDF_Transporter"/>
</dbReference>
<comment type="subcellular location">
    <subcellularLocation>
        <location evidence="1">Membrane</location>
        <topology evidence="1">Multi-pass membrane protein</topology>
    </subcellularLocation>
</comment>
<dbReference type="Pfam" id="PF01545">
    <property type="entry name" value="Cation_efflux"/>
    <property type="match status" value="1"/>
</dbReference>